<keyword evidence="18" id="KW-0472">Membrane</keyword>
<accession>A0A9N7Z9X0</accession>
<dbReference type="EMBL" id="CADEAL010004489">
    <property type="protein sequence ID" value="CAB1460678.1"/>
    <property type="molecule type" value="Genomic_DNA"/>
</dbReference>
<evidence type="ECO:0000256" key="13">
    <source>
        <dbReference type="ARBA" id="ARBA00023329"/>
    </source>
</evidence>
<dbReference type="PROSITE" id="PS51864">
    <property type="entry name" value="ASTACIN"/>
    <property type="match status" value="1"/>
</dbReference>
<keyword evidence="18" id="KW-0812">Transmembrane</keyword>
<dbReference type="GO" id="GO:0005576">
    <property type="term" value="C:extracellular region"/>
    <property type="evidence" value="ECO:0007669"/>
    <property type="project" value="UniProtKB-SubCell"/>
</dbReference>
<feature type="binding site" evidence="15">
    <location>
        <position position="407"/>
    </location>
    <ligand>
        <name>Zn(2+)</name>
        <dbReference type="ChEBI" id="CHEBI:29105"/>
        <note>catalytic</note>
    </ligand>
</feature>
<evidence type="ECO:0000256" key="3">
    <source>
        <dbReference type="ARBA" id="ARBA00022525"/>
    </source>
</evidence>
<evidence type="ECO:0000313" key="20">
    <source>
        <dbReference type="EMBL" id="CAB1460678.1"/>
    </source>
</evidence>
<evidence type="ECO:0000256" key="16">
    <source>
        <dbReference type="RuleBase" id="RU361183"/>
    </source>
</evidence>
<dbReference type="PANTHER" id="PTHR10127">
    <property type="entry name" value="DISCOIDIN, CUB, EGF, LAMININ , AND ZINC METALLOPROTEASE DOMAIN CONTAINING"/>
    <property type="match status" value="1"/>
</dbReference>
<dbReference type="PRINTS" id="PR00480">
    <property type="entry name" value="ASTACIN"/>
</dbReference>
<dbReference type="EC" id="3.4.24.-" evidence="16"/>
<keyword evidence="9 15" id="KW-0482">Metalloprotease</keyword>
<keyword evidence="11" id="KW-1015">Disulfide bond</keyword>
<dbReference type="PANTHER" id="PTHR10127:SF780">
    <property type="entry name" value="METALLOENDOPEPTIDASE"/>
    <property type="match status" value="1"/>
</dbReference>
<sequence>MLEHLERYLELVLMDEFLFCPWFVSHTGFFSPINTRLSVKGPIEVPARRGRELDTDQIPVWTQQPIKAGVCSQRVSQLRQQDTERKKRTKEEEEEEEEEEEKKKKTLTLTHRMWTVVVLFLLATAGCWAQIYENEEGGLLARFCPATEAVSHIKSTYVGSDRIWSIECKPFIALNTDCSWSGFLSLHGKDLNFNCKANHVITGVYSFYTPEHMDREWNFRCCSVNELITFECRESPKVNYYNEDFNWLLPGDNYLTGARTYSTSPQGDHRWSYNFCRAVILDTQAVSSQILTVNSPISNLLTQGDVAVQTTRSARVCSDCRWTKLSDQVQVPFIMSDSFSSSNKATIQNAINGLHTSTCVRFVPLNGQNDYVSIVKQAGCWSYVGQTGGSQQVSLGDGCLSDGIIQHELLHVLGFWHEQSRTDRDLYVQIHKDNIQDDRLQNFEKLDTYNLNVPYDYSSLMHYGPTDFSKNGLNTISAFSPTANIGQRLGLSEHDVLKINKLYGCTDYLHKKGEWDNELGETLSRQCPPGQAVSSITSFHNNTREDRLWGITCKPFKETKACFWSDFVNDLKKPINFKCADDKVISGVFSSFSSSQSDRKWKFLCCSAPDVSLFNCQEEPVINYWDEYFRWKVASSNYLTGVTSSFDTQTKDRRWSFSYCQRKDQ</sequence>
<keyword evidence="3" id="KW-0964">Secreted</keyword>
<comment type="cofactor">
    <cofactor evidence="15 16">
        <name>Zn(2+)</name>
        <dbReference type="ChEBI" id="CHEBI:29105"/>
    </cofactor>
    <text evidence="15 16">Binds 1 zinc ion per subunit.</text>
</comment>
<evidence type="ECO:0000256" key="10">
    <source>
        <dbReference type="ARBA" id="ARBA00023145"/>
    </source>
</evidence>
<evidence type="ECO:0000256" key="12">
    <source>
        <dbReference type="ARBA" id="ARBA00023180"/>
    </source>
</evidence>
<feature type="transmembrane region" description="Helical" evidence="18">
    <location>
        <begin position="113"/>
        <end position="132"/>
    </location>
</feature>
<keyword evidence="21" id="KW-1185">Reference proteome</keyword>
<comment type="caution">
    <text evidence="15">Lacks conserved residue(s) required for the propagation of feature annotation.</text>
</comment>
<keyword evidence="18" id="KW-1133">Transmembrane helix</keyword>
<feature type="binding site" evidence="15">
    <location>
        <position position="417"/>
    </location>
    <ligand>
        <name>Zn(2+)</name>
        <dbReference type="ChEBI" id="CHEBI:29105"/>
        <note>catalytic</note>
    </ligand>
</feature>
<evidence type="ECO:0000256" key="2">
    <source>
        <dbReference type="ARBA" id="ARBA00008712"/>
    </source>
</evidence>
<comment type="similarity">
    <text evidence="2">Belongs to the dermatopontin family.</text>
</comment>
<dbReference type="Pfam" id="PF01400">
    <property type="entry name" value="Astacin"/>
    <property type="match status" value="1"/>
</dbReference>
<keyword evidence="13" id="KW-0968">Cytoplasmic vesicle</keyword>
<evidence type="ECO:0000256" key="17">
    <source>
        <dbReference type="SAM" id="MobiDB-lite"/>
    </source>
</evidence>
<dbReference type="InterPro" id="IPR001506">
    <property type="entry name" value="Peptidase_M12A"/>
</dbReference>
<evidence type="ECO:0000256" key="18">
    <source>
        <dbReference type="SAM" id="Phobius"/>
    </source>
</evidence>
<keyword evidence="8 15" id="KW-0862">Zinc</keyword>
<evidence type="ECO:0000313" key="21">
    <source>
        <dbReference type="Proteomes" id="UP001153269"/>
    </source>
</evidence>
<keyword evidence="5 15" id="KW-0479">Metal-binding</keyword>
<keyword evidence="7 15" id="KW-0378">Hydrolase</keyword>
<dbReference type="Pfam" id="PF14704">
    <property type="entry name" value="DERM"/>
    <property type="match status" value="2"/>
</dbReference>
<keyword evidence="4 15" id="KW-0645">Protease</keyword>
<keyword evidence="10" id="KW-0865">Zymogen</keyword>
<dbReference type="AlphaFoldDB" id="A0A9N7Z9X0"/>
<evidence type="ECO:0000256" key="1">
    <source>
        <dbReference type="ARBA" id="ARBA00004613"/>
    </source>
</evidence>
<feature type="active site" evidence="15">
    <location>
        <position position="408"/>
    </location>
</feature>
<evidence type="ECO:0000256" key="6">
    <source>
        <dbReference type="ARBA" id="ARBA00022729"/>
    </source>
</evidence>
<feature type="compositionally biased region" description="Basic and acidic residues" evidence="17">
    <location>
        <begin position="81"/>
        <end position="91"/>
    </location>
</feature>
<dbReference type="InterPro" id="IPR024079">
    <property type="entry name" value="MetalloPept_cat_dom_sf"/>
</dbReference>
<reference evidence="20" key="1">
    <citation type="submission" date="2020-03" db="EMBL/GenBank/DDBJ databases">
        <authorList>
            <person name="Weist P."/>
        </authorList>
    </citation>
    <scope>NUCLEOTIDE SEQUENCE</scope>
</reference>
<keyword evidence="12" id="KW-0325">Glycoprotein</keyword>
<proteinExistence type="inferred from homology"/>
<evidence type="ECO:0000256" key="9">
    <source>
        <dbReference type="ARBA" id="ARBA00023049"/>
    </source>
</evidence>
<dbReference type="GO" id="GO:0004222">
    <property type="term" value="F:metalloendopeptidase activity"/>
    <property type="evidence" value="ECO:0007669"/>
    <property type="project" value="UniProtKB-UniRule"/>
</dbReference>
<feature type="binding site" evidence="15">
    <location>
        <position position="411"/>
    </location>
    <ligand>
        <name>Zn(2+)</name>
        <dbReference type="ChEBI" id="CHEBI:29105"/>
        <note>catalytic</note>
    </ligand>
</feature>
<evidence type="ECO:0000256" key="5">
    <source>
        <dbReference type="ARBA" id="ARBA00022723"/>
    </source>
</evidence>
<dbReference type="Proteomes" id="UP001153269">
    <property type="component" value="Unassembled WGS sequence"/>
</dbReference>
<dbReference type="Gene3D" id="3.40.390.10">
    <property type="entry name" value="Collagenase (Catalytic Domain)"/>
    <property type="match status" value="1"/>
</dbReference>
<feature type="region of interest" description="Disordered" evidence="17">
    <location>
        <begin position="73"/>
        <end position="104"/>
    </location>
</feature>
<feature type="domain" description="Peptidase M12A" evidence="19">
    <location>
        <begin position="309"/>
        <end position="506"/>
    </location>
</feature>
<dbReference type="GO" id="GO:0006508">
    <property type="term" value="P:proteolysis"/>
    <property type="evidence" value="ECO:0007669"/>
    <property type="project" value="UniProtKB-KW"/>
</dbReference>
<comment type="caution">
    <text evidence="20">The sequence shown here is derived from an EMBL/GenBank/DDBJ whole genome shotgun (WGS) entry which is preliminary data.</text>
</comment>
<organism evidence="20 21">
    <name type="scientific">Pleuronectes platessa</name>
    <name type="common">European plaice</name>
    <dbReference type="NCBI Taxonomy" id="8262"/>
    <lineage>
        <taxon>Eukaryota</taxon>
        <taxon>Metazoa</taxon>
        <taxon>Chordata</taxon>
        <taxon>Craniata</taxon>
        <taxon>Vertebrata</taxon>
        <taxon>Euteleostomi</taxon>
        <taxon>Actinopterygii</taxon>
        <taxon>Neopterygii</taxon>
        <taxon>Teleostei</taxon>
        <taxon>Neoteleostei</taxon>
        <taxon>Acanthomorphata</taxon>
        <taxon>Carangaria</taxon>
        <taxon>Pleuronectiformes</taxon>
        <taxon>Pleuronectoidei</taxon>
        <taxon>Pleuronectidae</taxon>
        <taxon>Pleuronectes</taxon>
    </lineage>
</organism>
<comment type="subcellular location">
    <subcellularLocation>
        <location evidence="1">Secreted</location>
    </subcellularLocation>
    <subcellularLocation>
        <location evidence="14">Zymogen granule</location>
    </subcellularLocation>
</comment>
<dbReference type="InterPro" id="IPR006026">
    <property type="entry name" value="Peptidase_Metallo"/>
</dbReference>
<dbReference type="InterPro" id="IPR026645">
    <property type="entry name" value="Dermatopontin"/>
</dbReference>
<gene>
    <name evidence="20" type="ORF">PLEPLA_LOCUS48529</name>
</gene>
<evidence type="ECO:0000256" key="14">
    <source>
        <dbReference type="ARBA" id="ARBA00024324"/>
    </source>
</evidence>
<dbReference type="GO" id="GO:0008270">
    <property type="term" value="F:zinc ion binding"/>
    <property type="evidence" value="ECO:0007669"/>
    <property type="project" value="UniProtKB-UniRule"/>
</dbReference>
<evidence type="ECO:0000256" key="11">
    <source>
        <dbReference type="ARBA" id="ARBA00023157"/>
    </source>
</evidence>
<evidence type="ECO:0000256" key="7">
    <source>
        <dbReference type="ARBA" id="ARBA00022801"/>
    </source>
</evidence>
<evidence type="ECO:0000256" key="8">
    <source>
        <dbReference type="ARBA" id="ARBA00022833"/>
    </source>
</evidence>
<dbReference type="GO" id="GO:0042588">
    <property type="term" value="C:zymogen granule"/>
    <property type="evidence" value="ECO:0007669"/>
    <property type="project" value="UniProtKB-SubCell"/>
</dbReference>
<dbReference type="FunFam" id="3.40.390.10:FF:000040">
    <property type="entry name" value="Metalloendopeptidase"/>
    <property type="match status" value="1"/>
</dbReference>
<keyword evidence="6" id="KW-0732">Signal</keyword>
<name>A0A9N7Z9X0_PLEPL</name>
<evidence type="ECO:0000259" key="19">
    <source>
        <dbReference type="PROSITE" id="PS51864"/>
    </source>
</evidence>
<dbReference type="SUPFAM" id="SSF55486">
    <property type="entry name" value="Metalloproteases ('zincins'), catalytic domain"/>
    <property type="match status" value="1"/>
</dbReference>
<protein>
    <recommendedName>
        <fullName evidence="16">Metalloendopeptidase</fullName>
        <ecNumber evidence="16">3.4.24.-</ecNumber>
    </recommendedName>
</protein>
<dbReference type="SMART" id="SM00235">
    <property type="entry name" value="ZnMc"/>
    <property type="match status" value="1"/>
</dbReference>
<evidence type="ECO:0000256" key="15">
    <source>
        <dbReference type="PROSITE-ProRule" id="PRU01211"/>
    </source>
</evidence>
<evidence type="ECO:0000256" key="4">
    <source>
        <dbReference type="ARBA" id="ARBA00022670"/>
    </source>
</evidence>